<name>A0A7S0P137_9EUKA</name>
<protein>
    <submittedName>
        <fullName evidence="1">Uncharacterized protein</fullName>
    </submittedName>
</protein>
<gene>
    <name evidence="1" type="ORF">CLEP1334_LOCUS18751</name>
</gene>
<accession>A0A7S0P137</accession>
<sequence length="127" mass="13754">MGLSGEWSEHVRRSLEAMDEEKVNIDAMEALIYHLDETRPAGAVLVFMPGQREIEALLGGPEACRQVGGSCFDILGVPRGQCPACNACPGFAMPPTGQDLMLYCLHCGCSAAVHEQLRSKHPQNDDV</sequence>
<dbReference type="AlphaFoldDB" id="A0A7S0P137"/>
<organism evidence="1">
    <name type="scientific">Calcidiscus leptoporus</name>
    <dbReference type="NCBI Taxonomy" id="127549"/>
    <lineage>
        <taxon>Eukaryota</taxon>
        <taxon>Haptista</taxon>
        <taxon>Haptophyta</taxon>
        <taxon>Prymnesiophyceae</taxon>
        <taxon>Coccolithales</taxon>
        <taxon>Calcidiscaceae</taxon>
        <taxon>Calcidiscus</taxon>
    </lineage>
</organism>
<evidence type="ECO:0000313" key="1">
    <source>
        <dbReference type="EMBL" id="CAD8543464.1"/>
    </source>
</evidence>
<proteinExistence type="predicted"/>
<reference evidence="1" key="1">
    <citation type="submission" date="2021-01" db="EMBL/GenBank/DDBJ databases">
        <authorList>
            <person name="Corre E."/>
            <person name="Pelletier E."/>
            <person name="Niang G."/>
            <person name="Scheremetjew M."/>
            <person name="Finn R."/>
            <person name="Kale V."/>
            <person name="Holt S."/>
            <person name="Cochrane G."/>
            <person name="Meng A."/>
            <person name="Brown T."/>
            <person name="Cohen L."/>
        </authorList>
    </citation>
    <scope>NUCLEOTIDE SEQUENCE</scope>
    <source>
        <strain evidence="1">RCC1130</strain>
    </source>
</reference>
<dbReference type="InterPro" id="IPR027417">
    <property type="entry name" value="P-loop_NTPase"/>
</dbReference>
<dbReference type="EMBL" id="HBER01036947">
    <property type="protein sequence ID" value="CAD8543464.1"/>
    <property type="molecule type" value="Transcribed_RNA"/>
</dbReference>
<dbReference type="Gene3D" id="3.40.50.300">
    <property type="entry name" value="P-loop containing nucleotide triphosphate hydrolases"/>
    <property type="match status" value="1"/>
</dbReference>